<feature type="transmembrane region" description="Helical" evidence="3">
    <location>
        <begin position="463"/>
        <end position="482"/>
    </location>
</feature>
<keyword evidence="6" id="KW-1185">Reference proteome</keyword>
<dbReference type="AlphaFoldDB" id="A0A9P9AMK2"/>
<proteinExistence type="predicted"/>
<dbReference type="OrthoDB" id="648861at2759"/>
<accession>A0A9P9AMK2</accession>
<evidence type="ECO:0000256" key="1">
    <source>
        <dbReference type="ARBA" id="ARBA00023242"/>
    </source>
</evidence>
<keyword evidence="3" id="KW-0472">Membrane</keyword>
<dbReference type="GO" id="GO:0008270">
    <property type="term" value="F:zinc ion binding"/>
    <property type="evidence" value="ECO:0007669"/>
    <property type="project" value="InterPro"/>
</dbReference>
<keyword evidence="3" id="KW-0812">Transmembrane</keyword>
<keyword evidence="1" id="KW-0539">Nucleus</keyword>
<reference evidence="5 6" key="1">
    <citation type="journal article" date="2021" name="Nat. Commun.">
        <title>Genetic determinants of endophytism in the Arabidopsis root mycobiome.</title>
        <authorList>
            <person name="Mesny F."/>
            <person name="Miyauchi S."/>
            <person name="Thiergart T."/>
            <person name="Pickel B."/>
            <person name="Atanasova L."/>
            <person name="Karlsson M."/>
            <person name="Huettel B."/>
            <person name="Barry K.W."/>
            <person name="Haridas S."/>
            <person name="Chen C."/>
            <person name="Bauer D."/>
            <person name="Andreopoulos W."/>
            <person name="Pangilinan J."/>
            <person name="LaButti K."/>
            <person name="Riley R."/>
            <person name="Lipzen A."/>
            <person name="Clum A."/>
            <person name="Drula E."/>
            <person name="Henrissat B."/>
            <person name="Kohler A."/>
            <person name="Grigoriev I.V."/>
            <person name="Martin F.M."/>
            <person name="Hacquard S."/>
        </authorList>
    </citation>
    <scope>NUCLEOTIDE SEQUENCE [LARGE SCALE GENOMIC DNA]</scope>
    <source>
        <strain evidence="5 6">MPI-CAGE-CH-0241</strain>
    </source>
</reference>
<evidence type="ECO:0000313" key="5">
    <source>
        <dbReference type="EMBL" id="KAH6885198.1"/>
    </source>
</evidence>
<dbReference type="Proteomes" id="UP000777438">
    <property type="component" value="Unassembled WGS sequence"/>
</dbReference>
<dbReference type="CDD" id="cd00067">
    <property type="entry name" value="GAL4"/>
    <property type="match status" value="1"/>
</dbReference>
<organism evidence="5 6">
    <name type="scientific">Thelonectria olida</name>
    <dbReference type="NCBI Taxonomy" id="1576542"/>
    <lineage>
        <taxon>Eukaryota</taxon>
        <taxon>Fungi</taxon>
        <taxon>Dikarya</taxon>
        <taxon>Ascomycota</taxon>
        <taxon>Pezizomycotina</taxon>
        <taxon>Sordariomycetes</taxon>
        <taxon>Hypocreomycetidae</taxon>
        <taxon>Hypocreales</taxon>
        <taxon>Nectriaceae</taxon>
        <taxon>Thelonectria</taxon>
    </lineage>
</organism>
<evidence type="ECO:0000313" key="6">
    <source>
        <dbReference type="Proteomes" id="UP000777438"/>
    </source>
</evidence>
<dbReference type="EMBL" id="JAGPYM010000018">
    <property type="protein sequence ID" value="KAH6885198.1"/>
    <property type="molecule type" value="Genomic_DNA"/>
</dbReference>
<evidence type="ECO:0000256" key="2">
    <source>
        <dbReference type="SAM" id="MobiDB-lite"/>
    </source>
</evidence>
<protein>
    <recommendedName>
        <fullName evidence="4">Zn(2)-C6 fungal-type domain-containing protein</fullName>
    </recommendedName>
</protein>
<name>A0A9P9AMK2_9HYPO</name>
<dbReference type="InterPro" id="IPR053157">
    <property type="entry name" value="Sterol_Uptake_Regulator"/>
</dbReference>
<comment type="caution">
    <text evidence="5">The sequence shown here is derived from an EMBL/GenBank/DDBJ whole genome shotgun (WGS) entry which is preliminary data.</text>
</comment>
<evidence type="ECO:0000259" key="4">
    <source>
        <dbReference type="SMART" id="SM00066"/>
    </source>
</evidence>
<evidence type="ECO:0000256" key="3">
    <source>
        <dbReference type="SAM" id="Phobius"/>
    </source>
</evidence>
<gene>
    <name evidence="5" type="ORF">B0T10DRAFT_462254</name>
</gene>
<keyword evidence="3" id="KW-1133">Transmembrane helix</keyword>
<dbReference type="PANTHER" id="PTHR47784">
    <property type="entry name" value="STEROL UPTAKE CONTROL PROTEIN 2"/>
    <property type="match status" value="1"/>
</dbReference>
<feature type="domain" description="Zn(2)-C6 fungal-type" evidence="4">
    <location>
        <begin position="131"/>
        <end position="183"/>
    </location>
</feature>
<dbReference type="PANTHER" id="PTHR47784:SF9">
    <property type="entry name" value="ZN(II)2CYS6 TRANSCRIPTION FACTOR (EUROFUNG)"/>
    <property type="match status" value="1"/>
</dbReference>
<dbReference type="SMART" id="SM00066">
    <property type="entry name" value="GAL4"/>
    <property type="match status" value="1"/>
</dbReference>
<dbReference type="InterPro" id="IPR036864">
    <property type="entry name" value="Zn2-C6_fun-type_DNA-bd_sf"/>
</dbReference>
<sequence length="548" mass="61522">MASSPGVERTTAKRKTQLGPIQLRVLVINSEDLSSPPLLCLACSVRLRNSCCPSYTRSGTADQPIASMPSPPPPAPSTTPKFFVLFPAQPPTQASTSAAASASTAASASSSASAAAPAFQLREHKKRKFHVKSRSGCIHCKRKRVKSKPVISKQCDETHPICKRCQRNNTPCVYDTEPNSIQRRRLQNEGFADPLAQPEYRSELSTQYASPPGATTIDMLLNHFTQNYLYITECSWMMPPWTAWLERPYLCTVTLAIAACHLRYHVARPKAHVLAECHLKDVSVHSFTRALSECQVTNDTDVTVTDTPGGAEALVGTALTIHMLAFALVDDVDPSACWAFSSDPDRLKWLEFQLGVKPFINGLNTSKLDARMAQMIDFVNDRGLNLTKDGGLGVTDIPDRWQWLMQLQQGDSFSPDVLAAPLRALAEMRETEADFMNIYIYMQFVGKLSLDFIQLLLNNDQRALWIFAYWLGMLGRYGYWWMRARIERDYYGILLFLQSTVRWHSADQADEEEDDEWESLMIELNNLDEEWGGVVRKQGQGRVTEVQE</sequence>
<dbReference type="InterPro" id="IPR001138">
    <property type="entry name" value="Zn2Cys6_DnaBD"/>
</dbReference>
<dbReference type="SUPFAM" id="SSF57701">
    <property type="entry name" value="Zn2/Cys6 DNA-binding domain"/>
    <property type="match status" value="1"/>
</dbReference>
<feature type="region of interest" description="Disordered" evidence="2">
    <location>
        <begin position="57"/>
        <end position="79"/>
    </location>
</feature>
<dbReference type="Gene3D" id="4.10.240.10">
    <property type="entry name" value="Zn(2)-C6 fungal-type DNA-binding domain"/>
    <property type="match status" value="1"/>
</dbReference>
<dbReference type="GO" id="GO:0001228">
    <property type="term" value="F:DNA-binding transcription activator activity, RNA polymerase II-specific"/>
    <property type="evidence" value="ECO:0007669"/>
    <property type="project" value="TreeGrafter"/>
</dbReference>